<comment type="function">
    <text evidence="2">Catalyzes the hydrolysis of N(4)-acetylcytidine (ac4C).</text>
</comment>
<dbReference type="Pfam" id="PF04266">
    <property type="entry name" value="ASCH"/>
    <property type="match status" value="1"/>
</dbReference>
<comment type="catalytic activity">
    <reaction evidence="2">
        <text>N(4)-acetylcytidine + H2O = cytidine + acetate + H(+)</text>
        <dbReference type="Rhea" id="RHEA:62932"/>
        <dbReference type="ChEBI" id="CHEBI:15377"/>
        <dbReference type="ChEBI" id="CHEBI:15378"/>
        <dbReference type="ChEBI" id="CHEBI:17562"/>
        <dbReference type="ChEBI" id="CHEBI:30089"/>
        <dbReference type="ChEBI" id="CHEBI:70989"/>
        <dbReference type="EC" id="3.5.1.135"/>
    </reaction>
</comment>
<feature type="active site" description="Proton acceptor" evidence="2">
    <location>
        <position position="25"/>
    </location>
</feature>
<feature type="active site" description="Nucleophile" evidence="2">
    <location>
        <position position="28"/>
    </location>
</feature>
<dbReference type="eggNOG" id="COG3097">
    <property type="taxonomic scope" value="Bacteria"/>
</dbReference>
<comment type="catalytic activity">
    <reaction evidence="2">
        <text>N(4)-acetylcytosine + H2O = cytosine + acetate + H(+)</text>
        <dbReference type="Rhea" id="RHEA:62940"/>
        <dbReference type="ChEBI" id="CHEBI:15377"/>
        <dbReference type="ChEBI" id="CHEBI:15378"/>
        <dbReference type="ChEBI" id="CHEBI:16040"/>
        <dbReference type="ChEBI" id="CHEBI:30089"/>
        <dbReference type="ChEBI" id="CHEBI:146134"/>
        <dbReference type="EC" id="3.5.1.135"/>
    </reaction>
</comment>
<evidence type="ECO:0000256" key="1">
    <source>
        <dbReference type="ARBA" id="ARBA00022801"/>
    </source>
</evidence>
<dbReference type="AlphaFoldDB" id="A0A0U1P5Z5"/>
<dbReference type="CDD" id="cd06552">
    <property type="entry name" value="ASCH_yqfb_like"/>
    <property type="match status" value="1"/>
</dbReference>
<dbReference type="PANTHER" id="PTHR38088:SF2">
    <property type="entry name" value="UCP029143 FAMILY PROTEIN"/>
    <property type="match status" value="1"/>
</dbReference>
<dbReference type="EC" id="3.5.1.135" evidence="2"/>
<dbReference type="GO" id="GO:0016813">
    <property type="term" value="F:hydrolase activity, acting on carbon-nitrogen (but not peptide) bonds, in linear amidines"/>
    <property type="evidence" value="ECO:0007669"/>
    <property type="project" value="UniProtKB-UniRule"/>
</dbReference>
<dbReference type="GO" id="GO:0005829">
    <property type="term" value="C:cytosol"/>
    <property type="evidence" value="ECO:0007669"/>
    <property type="project" value="TreeGrafter"/>
</dbReference>
<feature type="active site" description="Proton donor" evidence="2">
    <location>
        <position position="78"/>
    </location>
</feature>
<evidence type="ECO:0000313" key="5">
    <source>
        <dbReference type="Proteomes" id="UP000030675"/>
    </source>
</evidence>
<reference evidence="5" key="1">
    <citation type="submission" date="2012-12" db="EMBL/GenBank/DDBJ databases">
        <title>Genome Sequence of Photobacterium leiognathi lrivu.4.1.</title>
        <authorList>
            <person name="Urbanczyk H."/>
            <person name="Ogura Y."/>
            <person name="Hayashi T."/>
            <person name="Dunlap P.V."/>
        </authorList>
    </citation>
    <scope>NUCLEOTIDE SEQUENCE [LARGE SCALE GENOMIC DNA]</scope>
    <source>
        <strain evidence="5">lrivu.4.1</strain>
    </source>
</reference>
<dbReference type="EMBL" id="DF196819">
    <property type="protein sequence ID" value="GAD30022.1"/>
    <property type="molecule type" value="Genomic_DNA"/>
</dbReference>
<dbReference type="InterPro" id="IPR015947">
    <property type="entry name" value="PUA-like_sf"/>
</dbReference>
<feature type="domain" description="ASCH" evidence="3">
    <location>
        <begin position="10"/>
        <end position="108"/>
    </location>
</feature>
<dbReference type="SUPFAM" id="SSF88697">
    <property type="entry name" value="PUA domain-like"/>
    <property type="match status" value="1"/>
</dbReference>
<sequence length="108" mass="12437">MNSQTIPTEMTFFERFEADILSGKKTITIRDEAESYYVPGKQVKVSTFEDGREFCTLAIDSVEPILFSELNDFHAQQENMTLEQLKAVIQEIYPGIEKLYVVSYTLVK</sequence>
<dbReference type="InterPro" id="IPR008314">
    <property type="entry name" value="AC4CH"/>
</dbReference>
<dbReference type="NCBIfam" id="NF003443">
    <property type="entry name" value="PRK04980.1"/>
    <property type="match status" value="1"/>
</dbReference>
<evidence type="ECO:0000259" key="3">
    <source>
        <dbReference type="SMART" id="SM01022"/>
    </source>
</evidence>
<proteinExistence type="inferred from homology"/>
<protein>
    <recommendedName>
        <fullName evidence="2">N(4)-acetylcytidine amidohydrolase</fullName>
        <shortName evidence="2">ac4C amidohydrolase</shortName>
        <ecNumber evidence="2">3.5.1.135</ecNumber>
    </recommendedName>
</protein>
<evidence type="ECO:0000313" key="4">
    <source>
        <dbReference type="EMBL" id="GAD30022.1"/>
    </source>
</evidence>
<name>A0A0U1P5Z5_PHOLE</name>
<dbReference type="Gene3D" id="2.30.130.30">
    <property type="entry name" value="Hypothetical protein"/>
    <property type="match status" value="1"/>
</dbReference>
<dbReference type="SMART" id="SM01022">
    <property type="entry name" value="ASCH"/>
    <property type="match status" value="1"/>
</dbReference>
<comment type="catalytic activity">
    <reaction evidence="2">
        <text>N(4)-acetyl-2'-deoxycytidine + H2O = 2'-deoxycytidine + acetate + H(+)</text>
        <dbReference type="Rhea" id="RHEA:62936"/>
        <dbReference type="ChEBI" id="CHEBI:15377"/>
        <dbReference type="ChEBI" id="CHEBI:15378"/>
        <dbReference type="ChEBI" id="CHEBI:15698"/>
        <dbReference type="ChEBI" id="CHEBI:30089"/>
        <dbReference type="ChEBI" id="CHEBI:146133"/>
        <dbReference type="EC" id="3.5.1.135"/>
    </reaction>
</comment>
<dbReference type="HOGENOM" id="CLU_152586_0_0_6"/>
<dbReference type="PANTHER" id="PTHR38088">
    <property type="entry name" value="UCP029143 FAMILY PROTEIN"/>
    <property type="match status" value="1"/>
</dbReference>
<keyword evidence="1 2" id="KW-0378">Hydrolase</keyword>
<dbReference type="HAMAP" id="MF_00684">
    <property type="entry name" value="ac4C_amidohydr"/>
    <property type="match status" value="1"/>
</dbReference>
<dbReference type="InterPro" id="IPR007374">
    <property type="entry name" value="ASCH_domain"/>
</dbReference>
<evidence type="ECO:0000256" key="2">
    <source>
        <dbReference type="HAMAP-Rule" id="MF_00684"/>
    </source>
</evidence>
<organism evidence="4 5">
    <name type="scientific">Photobacterium leiognathi lrivu.4.1</name>
    <dbReference type="NCBI Taxonomy" id="1248232"/>
    <lineage>
        <taxon>Bacteria</taxon>
        <taxon>Pseudomonadati</taxon>
        <taxon>Pseudomonadota</taxon>
        <taxon>Gammaproteobacteria</taxon>
        <taxon>Vibrionales</taxon>
        <taxon>Vibrionaceae</taxon>
        <taxon>Photobacterium</taxon>
    </lineage>
</organism>
<comment type="similarity">
    <text evidence="2">Belongs to the N(4)-acetylcytidine amidohydrolase family.</text>
</comment>
<dbReference type="RefSeq" id="WP_023932557.1">
    <property type="nucleotide sequence ID" value="NZ_DF196819.1"/>
</dbReference>
<dbReference type="PIRSF" id="PIRSF029143">
    <property type="entry name" value="UCP029143"/>
    <property type="match status" value="1"/>
</dbReference>
<gene>
    <name evidence="4" type="ORF">PLEI_1677</name>
</gene>
<dbReference type="Proteomes" id="UP000030675">
    <property type="component" value="Unassembled WGS sequence"/>
</dbReference>
<accession>A0A0U1P5Z5</accession>